<evidence type="ECO:0000313" key="3">
    <source>
        <dbReference type="Proteomes" id="UP000011761"/>
    </source>
</evidence>
<dbReference type="RefSeq" id="XP_007680125.1">
    <property type="nucleotide sequence ID" value="XM_007681935.1"/>
</dbReference>
<proteinExistence type="predicted"/>
<evidence type="ECO:0000256" key="1">
    <source>
        <dbReference type="SAM" id="MobiDB-lite"/>
    </source>
</evidence>
<feature type="region of interest" description="Disordered" evidence="1">
    <location>
        <begin position="1"/>
        <end position="58"/>
    </location>
</feature>
<name>M2M8S2_BAUPA</name>
<sequence length="169" mass="18495">MAPLTRKRKRVRGVQEPRQLAPESIAARRKKPKHAELSHRQARDCSKGGPGRAPQAPPQVRNQIYELVLAPDICGLSRCSLGTSKWYTKDRLSTLVQGPGPGRQVFNSALHKDFEDAATVVGHSSSTAFRNCTTLPSYRSRSQVCFGLPNGSAWKHYPSSSKLLASSSA</sequence>
<dbReference type="HOGENOM" id="CLU_1578224_0_0_1"/>
<protein>
    <submittedName>
        <fullName evidence="2">Uncharacterized protein</fullName>
    </submittedName>
</protein>
<gene>
    <name evidence="2" type="ORF">BAUCODRAFT_568984</name>
</gene>
<feature type="compositionally biased region" description="Basic residues" evidence="1">
    <location>
        <begin position="1"/>
        <end position="12"/>
    </location>
</feature>
<dbReference type="GeneID" id="19115593"/>
<accession>M2M8S2</accession>
<dbReference type="EMBL" id="KB445561">
    <property type="protein sequence ID" value="EMC92806.1"/>
    <property type="molecule type" value="Genomic_DNA"/>
</dbReference>
<dbReference type="KEGG" id="bcom:BAUCODRAFT_568984"/>
<evidence type="ECO:0000313" key="2">
    <source>
        <dbReference type="EMBL" id="EMC92806.1"/>
    </source>
</evidence>
<keyword evidence="3" id="KW-1185">Reference proteome</keyword>
<feature type="compositionally biased region" description="Basic and acidic residues" evidence="1">
    <location>
        <begin position="34"/>
        <end position="46"/>
    </location>
</feature>
<dbReference type="Proteomes" id="UP000011761">
    <property type="component" value="Unassembled WGS sequence"/>
</dbReference>
<reference evidence="2 3" key="1">
    <citation type="journal article" date="2012" name="PLoS Pathog.">
        <title>Diverse lifestyles and strategies of plant pathogenesis encoded in the genomes of eighteen Dothideomycetes fungi.</title>
        <authorList>
            <person name="Ohm R.A."/>
            <person name="Feau N."/>
            <person name="Henrissat B."/>
            <person name="Schoch C.L."/>
            <person name="Horwitz B.A."/>
            <person name="Barry K.W."/>
            <person name="Condon B.J."/>
            <person name="Copeland A.C."/>
            <person name="Dhillon B."/>
            <person name="Glaser F."/>
            <person name="Hesse C.N."/>
            <person name="Kosti I."/>
            <person name="LaButti K."/>
            <person name="Lindquist E.A."/>
            <person name="Lucas S."/>
            <person name="Salamov A.A."/>
            <person name="Bradshaw R.E."/>
            <person name="Ciuffetti L."/>
            <person name="Hamelin R.C."/>
            <person name="Kema G.H.J."/>
            <person name="Lawrence C."/>
            <person name="Scott J.A."/>
            <person name="Spatafora J.W."/>
            <person name="Turgeon B.G."/>
            <person name="de Wit P.J.G.M."/>
            <person name="Zhong S."/>
            <person name="Goodwin S.B."/>
            <person name="Grigoriev I.V."/>
        </authorList>
    </citation>
    <scope>NUCLEOTIDE SEQUENCE [LARGE SCALE GENOMIC DNA]</scope>
    <source>
        <strain evidence="2 3">UAMH 10762</strain>
    </source>
</reference>
<dbReference type="AlphaFoldDB" id="M2M8S2"/>
<organism evidence="2 3">
    <name type="scientific">Baudoinia panamericana (strain UAMH 10762)</name>
    <name type="common">Angels' share fungus</name>
    <name type="synonym">Baudoinia compniacensis (strain UAMH 10762)</name>
    <dbReference type="NCBI Taxonomy" id="717646"/>
    <lineage>
        <taxon>Eukaryota</taxon>
        <taxon>Fungi</taxon>
        <taxon>Dikarya</taxon>
        <taxon>Ascomycota</taxon>
        <taxon>Pezizomycotina</taxon>
        <taxon>Dothideomycetes</taxon>
        <taxon>Dothideomycetidae</taxon>
        <taxon>Mycosphaerellales</taxon>
        <taxon>Teratosphaeriaceae</taxon>
        <taxon>Baudoinia</taxon>
    </lineage>
</organism>